<sequence length="546" mass="61189">MAIQTRDVSGGQEPHCERLATRLVFLGFIKSRTGCNRAGDKSCDNLKSEFLDTRQCRQACVQAGQREQNETRRRLSRLFGCTNHSNLFASEHRTLDLDSPATFRFPMRMRRFELIGLYCTSGICEQQWTKVYENDHHGDQVSGSLSALRTAIIRGSVVRTSLSRVDGAEEPSDLKIFRHLLVSCLVFEQDGSFVVVEADNAVVVGDHVCVQTLPVLNYFPCPLPGQDKGECLWEVLACTTSHAHALGVSVGGARIVISRHFKVSVAWFTKSWTVCNSGGGHCPRDEEDVEGSAFSDPLWPVYAHYVTGEPTAGRNISLLLQAVGMGREVRAVMRDRGYAFSLHGVRWSVTDRWVAGHSVLHVGQHRNGFHVTLLEDTPYRWLSSWSTTGKRYNSRWALGGLVSRGSNVDHAALDWVADPCWRHVYTNGPKGQWVRGSLDELLASVRNGHRVRVVVGSLAAEADVVRVRGGHLAAQLLMQLSPLSEDNDDHILLHEDTRPVDLCKTRIVMYKQSRPLCNMRARTHTDNKTQRKLAYHNLFLPVLYDH</sequence>
<reference evidence="1 2" key="1">
    <citation type="submission" date="2018-04" db="EMBL/GenBank/DDBJ databases">
        <title>The genome of golden apple snail Pomacea canaliculata provides insight into stress tolerance and invasive adaptation.</title>
        <authorList>
            <person name="Liu C."/>
            <person name="Liu B."/>
            <person name="Ren Y."/>
            <person name="Zhang Y."/>
            <person name="Wang H."/>
            <person name="Li S."/>
            <person name="Jiang F."/>
            <person name="Yin L."/>
            <person name="Zhang G."/>
            <person name="Qian W."/>
            <person name="Fan W."/>
        </authorList>
    </citation>
    <scope>NUCLEOTIDE SEQUENCE [LARGE SCALE GENOMIC DNA]</scope>
    <source>
        <strain evidence="1">SZHN2017</strain>
        <tissue evidence="1">Muscle</tissue>
    </source>
</reference>
<comment type="caution">
    <text evidence="1">The sequence shown here is derived from an EMBL/GenBank/DDBJ whole genome shotgun (WGS) entry which is preliminary data.</text>
</comment>
<keyword evidence="2" id="KW-1185">Reference proteome</keyword>
<name>A0A2T7NYG9_POMCA</name>
<accession>A0A2T7NYG9</accession>
<dbReference type="Proteomes" id="UP000245119">
    <property type="component" value="Linkage Group LG8"/>
</dbReference>
<proteinExistence type="predicted"/>
<gene>
    <name evidence="1" type="ORF">C0Q70_13898</name>
</gene>
<dbReference type="EMBL" id="PZQS01000008">
    <property type="protein sequence ID" value="PVD26228.1"/>
    <property type="molecule type" value="Genomic_DNA"/>
</dbReference>
<dbReference type="OrthoDB" id="5945826at2759"/>
<dbReference type="AlphaFoldDB" id="A0A2T7NYG9"/>
<organism evidence="1 2">
    <name type="scientific">Pomacea canaliculata</name>
    <name type="common">Golden apple snail</name>
    <dbReference type="NCBI Taxonomy" id="400727"/>
    <lineage>
        <taxon>Eukaryota</taxon>
        <taxon>Metazoa</taxon>
        <taxon>Spiralia</taxon>
        <taxon>Lophotrochozoa</taxon>
        <taxon>Mollusca</taxon>
        <taxon>Gastropoda</taxon>
        <taxon>Caenogastropoda</taxon>
        <taxon>Architaenioglossa</taxon>
        <taxon>Ampullarioidea</taxon>
        <taxon>Ampullariidae</taxon>
        <taxon>Pomacea</taxon>
    </lineage>
</organism>
<evidence type="ECO:0000313" key="1">
    <source>
        <dbReference type="EMBL" id="PVD26228.1"/>
    </source>
</evidence>
<evidence type="ECO:0000313" key="2">
    <source>
        <dbReference type="Proteomes" id="UP000245119"/>
    </source>
</evidence>
<protein>
    <submittedName>
        <fullName evidence="1">Uncharacterized protein</fullName>
    </submittedName>
</protein>